<protein>
    <recommendedName>
        <fullName evidence="9">Tetratricopeptide SHNi-TPR domain-containing protein</fullName>
    </recommendedName>
</protein>
<evidence type="ECO:0000256" key="4">
    <source>
        <dbReference type="ARBA" id="ARBA00022803"/>
    </source>
</evidence>
<accession>A0AAF0ECG2</accession>
<feature type="compositionally biased region" description="Acidic residues" evidence="8">
    <location>
        <begin position="133"/>
        <end position="143"/>
    </location>
</feature>
<evidence type="ECO:0000256" key="6">
    <source>
        <dbReference type="PROSITE-ProRule" id="PRU00339"/>
    </source>
</evidence>
<evidence type="ECO:0000259" key="9">
    <source>
        <dbReference type="Pfam" id="PF10516"/>
    </source>
</evidence>
<dbReference type="EMBL" id="CP119902">
    <property type="protein sequence ID" value="WFD23055.1"/>
    <property type="molecule type" value="Genomic_DNA"/>
</dbReference>
<name>A0AAF0ECG2_9BASI</name>
<sequence>MTETQQVLEEVRVDLDEAVRVFSEKKYEQAAELLGDSLEVLRAEFGEEAPELAPILHQYGKALLENAIASSNVLGGGGTTTEQEEEEYEPVGVQKDDARFSFGGDGEEESTPSSQTPFKRKASEGDSSQMNGNEEENEEDDDMGVAFTVLDFARVLYERILEGSGSSTIGSSKGKGAAVAELKLITGETWDKDAIAMDLAEVRNDLGDVGLETENFEQASEDYRAALELLQPHLPPYSRRLSDAHLRLGLALEFHPDVSQRESSSEHIQQAATVLQRRLVELERVSEQSSDGAERDSLFNMDSDQLSREAKDVKEMLLDLETKLEEMKANPITALKENGKPVNQVLEDALKDAFLGAATSSMAGKAGPKSDQPVNDLSARVKRKKQQ</sequence>
<evidence type="ECO:0000256" key="8">
    <source>
        <dbReference type="SAM" id="MobiDB-lite"/>
    </source>
</evidence>
<evidence type="ECO:0000256" key="1">
    <source>
        <dbReference type="ARBA" id="ARBA00004123"/>
    </source>
</evidence>
<evidence type="ECO:0000256" key="5">
    <source>
        <dbReference type="ARBA" id="ARBA00023242"/>
    </source>
</evidence>
<dbReference type="InterPro" id="IPR051730">
    <property type="entry name" value="NASP-like"/>
</dbReference>
<reference evidence="10" key="1">
    <citation type="submission" date="2023-03" db="EMBL/GenBank/DDBJ databases">
        <title>Mating type loci evolution in Malassezia.</title>
        <authorList>
            <person name="Coelho M.A."/>
        </authorList>
    </citation>
    <scope>NUCLEOTIDE SEQUENCE</scope>
    <source>
        <strain evidence="10">CBS 12830</strain>
    </source>
</reference>
<dbReference type="Proteomes" id="UP001214415">
    <property type="component" value="Chromosome 3"/>
</dbReference>
<dbReference type="PANTHER" id="PTHR15081:SF1">
    <property type="entry name" value="NUCLEAR AUTOANTIGENIC SPERM PROTEIN"/>
    <property type="match status" value="1"/>
</dbReference>
<gene>
    <name evidence="10" type="ORF">MEQU1_001739</name>
</gene>
<keyword evidence="11" id="KW-1185">Reference proteome</keyword>
<evidence type="ECO:0000256" key="7">
    <source>
        <dbReference type="SAM" id="Coils"/>
    </source>
</evidence>
<evidence type="ECO:0000313" key="11">
    <source>
        <dbReference type="Proteomes" id="UP001214415"/>
    </source>
</evidence>
<evidence type="ECO:0000313" key="10">
    <source>
        <dbReference type="EMBL" id="WFD23055.1"/>
    </source>
</evidence>
<dbReference type="SUPFAM" id="SSF48452">
    <property type="entry name" value="TPR-like"/>
    <property type="match status" value="1"/>
</dbReference>
<keyword evidence="5" id="KW-0539">Nucleus</keyword>
<keyword evidence="4 6" id="KW-0802">TPR repeat</keyword>
<comment type="subcellular location">
    <subcellularLocation>
        <location evidence="1">Nucleus</location>
    </subcellularLocation>
</comment>
<dbReference type="InterPro" id="IPR019734">
    <property type="entry name" value="TPR_rpt"/>
</dbReference>
<dbReference type="Gene3D" id="1.25.40.10">
    <property type="entry name" value="Tetratricopeptide repeat domain"/>
    <property type="match status" value="1"/>
</dbReference>
<dbReference type="GO" id="GO:0006335">
    <property type="term" value="P:DNA replication-dependent chromatin assembly"/>
    <property type="evidence" value="ECO:0007669"/>
    <property type="project" value="TreeGrafter"/>
</dbReference>
<dbReference type="GO" id="GO:0034080">
    <property type="term" value="P:CENP-A containing chromatin assembly"/>
    <property type="evidence" value="ECO:0007669"/>
    <property type="project" value="TreeGrafter"/>
</dbReference>
<dbReference type="GO" id="GO:0042393">
    <property type="term" value="F:histone binding"/>
    <property type="evidence" value="ECO:0007669"/>
    <property type="project" value="TreeGrafter"/>
</dbReference>
<dbReference type="InterPro" id="IPR011990">
    <property type="entry name" value="TPR-like_helical_dom_sf"/>
</dbReference>
<dbReference type="AlphaFoldDB" id="A0AAF0ECG2"/>
<feature type="repeat" description="TPR" evidence="6">
    <location>
        <begin position="200"/>
        <end position="233"/>
    </location>
</feature>
<feature type="region of interest" description="Disordered" evidence="8">
    <location>
        <begin position="360"/>
        <end position="387"/>
    </location>
</feature>
<dbReference type="InterPro" id="IPR019544">
    <property type="entry name" value="Tetratricopeptide_SHNi-TPR_dom"/>
</dbReference>
<organism evidence="10 11">
    <name type="scientific">Malassezia equina</name>
    <dbReference type="NCBI Taxonomy" id="1381935"/>
    <lineage>
        <taxon>Eukaryota</taxon>
        <taxon>Fungi</taxon>
        <taxon>Dikarya</taxon>
        <taxon>Basidiomycota</taxon>
        <taxon>Ustilaginomycotina</taxon>
        <taxon>Malasseziomycetes</taxon>
        <taxon>Malasseziales</taxon>
        <taxon>Malasseziaceae</taxon>
        <taxon>Malassezia</taxon>
    </lineage>
</organism>
<keyword evidence="7" id="KW-0175">Coiled coil</keyword>
<evidence type="ECO:0000256" key="2">
    <source>
        <dbReference type="ARBA" id="ARBA00008402"/>
    </source>
</evidence>
<evidence type="ECO:0000256" key="3">
    <source>
        <dbReference type="ARBA" id="ARBA00022737"/>
    </source>
</evidence>
<proteinExistence type="inferred from homology"/>
<keyword evidence="3" id="KW-0677">Repeat</keyword>
<feature type="coiled-coil region" evidence="7">
    <location>
        <begin position="303"/>
        <end position="330"/>
    </location>
</feature>
<dbReference type="Pfam" id="PF10516">
    <property type="entry name" value="SHNi-TPR"/>
    <property type="match status" value="1"/>
</dbReference>
<dbReference type="PROSITE" id="PS50005">
    <property type="entry name" value="TPR"/>
    <property type="match status" value="1"/>
</dbReference>
<dbReference type="PANTHER" id="PTHR15081">
    <property type="entry name" value="NUCLEAR AUTOANTIGENIC SPERM PROTEIN NASP -RELATED"/>
    <property type="match status" value="1"/>
</dbReference>
<feature type="region of interest" description="Disordered" evidence="8">
    <location>
        <begin position="74"/>
        <end position="144"/>
    </location>
</feature>
<comment type="similarity">
    <text evidence="2">Belongs to the NASP family.</text>
</comment>
<dbReference type="GO" id="GO:0005654">
    <property type="term" value="C:nucleoplasm"/>
    <property type="evidence" value="ECO:0007669"/>
    <property type="project" value="TreeGrafter"/>
</dbReference>
<feature type="domain" description="Tetratricopeptide SHNi-TPR" evidence="9">
    <location>
        <begin position="200"/>
        <end position="236"/>
    </location>
</feature>